<dbReference type="Proteomes" id="UP000199475">
    <property type="component" value="Unassembled WGS sequence"/>
</dbReference>
<sequence length="173" mass="20202">MAQSLRMSWLPEDWQHPTRLDLETGHHLRPIRESDAEVDYPAVMGSRERLWERYGEAWGWPPATMTLEQDREDLAHHEREIEAHESFNYALFGDEAEPELLGCVYIDPPAKEGADAEISWWVVDELVGSEVEETLDEAVPTWVEAVWPFDNPRYVGKDISWKEWVALPDRRMT</sequence>
<accession>A0A1G9JEY7</accession>
<protein>
    <recommendedName>
        <fullName evidence="1">N-acetyltransferase domain-containing protein</fullName>
    </recommendedName>
</protein>
<gene>
    <name evidence="2" type="ORF">SAMN04488242_1205</name>
</gene>
<dbReference type="EMBL" id="FNGP01000002">
    <property type="protein sequence ID" value="SDL35931.1"/>
    <property type="molecule type" value="Genomic_DNA"/>
</dbReference>
<dbReference type="Gene3D" id="3.40.630.30">
    <property type="match status" value="1"/>
</dbReference>
<dbReference type="SUPFAM" id="SSF55729">
    <property type="entry name" value="Acyl-CoA N-acyltransferases (Nat)"/>
    <property type="match status" value="1"/>
</dbReference>
<dbReference type="InterPro" id="IPR016181">
    <property type="entry name" value="Acyl_CoA_acyltransferase"/>
</dbReference>
<dbReference type="AlphaFoldDB" id="A0A1G9JEY7"/>
<feature type="domain" description="N-acetyltransferase" evidence="1">
    <location>
        <begin position="28"/>
        <end position="126"/>
    </location>
</feature>
<proteinExistence type="predicted"/>
<dbReference type="GO" id="GO:0016747">
    <property type="term" value="F:acyltransferase activity, transferring groups other than amino-acyl groups"/>
    <property type="evidence" value="ECO:0007669"/>
    <property type="project" value="InterPro"/>
</dbReference>
<evidence type="ECO:0000313" key="2">
    <source>
        <dbReference type="EMBL" id="SDL35931.1"/>
    </source>
</evidence>
<keyword evidence="3" id="KW-1185">Reference proteome</keyword>
<organism evidence="2 3">
    <name type="scientific">Tessaracoccus oleiagri</name>
    <dbReference type="NCBI Taxonomy" id="686624"/>
    <lineage>
        <taxon>Bacteria</taxon>
        <taxon>Bacillati</taxon>
        <taxon>Actinomycetota</taxon>
        <taxon>Actinomycetes</taxon>
        <taxon>Propionibacteriales</taxon>
        <taxon>Propionibacteriaceae</taxon>
        <taxon>Tessaracoccus</taxon>
    </lineage>
</organism>
<dbReference type="Pfam" id="PF13302">
    <property type="entry name" value="Acetyltransf_3"/>
    <property type="match status" value="1"/>
</dbReference>
<dbReference type="STRING" id="686624.SAMN04488242_1205"/>
<evidence type="ECO:0000259" key="1">
    <source>
        <dbReference type="Pfam" id="PF13302"/>
    </source>
</evidence>
<evidence type="ECO:0000313" key="3">
    <source>
        <dbReference type="Proteomes" id="UP000199475"/>
    </source>
</evidence>
<dbReference type="InterPro" id="IPR000182">
    <property type="entry name" value="GNAT_dom"/>
</dbReference>
<name>A0A1G9JEY7_9ACTN</name>
<reference evidence="2 3" key="1">
    <citation type="submission" date="2016-10" db="EMBL/GenBank/DDBJ databases">
        <authorList>
            <person name="de Groot N.N."/>
        </authorList>
    </citation>
    <scope>NUCLEOTIDE SEQUENCE [LARGE SCALE GENOMIC DNA]</scope>
    <source>
        <strain evidence="2 3">CGMCC 1.9159</strain>
    </source>
</reference>